<dbReference type="AlphaFoldDB" id="A0ABD3P0V6"/>
<keyword evidence="9" id="KW-0966">Cell projection</keyword>
<feature type="compositionally biased region" description="Basic and acidic residues" evidence="12">
    <location>
        <begin position="56"/>
        <end position="74"/>
    </location>
</feature>
<evidence type="ECO:0000256" key="3">
    <source>
        <dbReference type="ARBA" id="ARBA00011248"/>
    </source>
</evidence>
<keyword evidence="4" id="KW-0963">Cytoplasm</keyword>
<evidence type="ECO:0000313" key="14">
    <source>
        <dbReference type="Proteomes" id="UP001530400"/>
    </source>
</evidence>
<evidence type="ECO:0000256" key="7">
    <source>
        <dbReference type="ARBA" id="ARBA00023069"/>
    </source>
</evidence>
<dbReference type="EMBL" id="JALLPJ020000830">
    <property type="protein sequence ID" value="KAL3781795.1"/>
    <property type="molecule type" value="Genomic_DNA"/>
</dbReference>
<dbReference type="InterPro" id="IPR033585">
    <property type="entry name" value="DRC12-like"/>
</dbReference>
<accession>A0ABD3P0V6</accession>
<protein>
    <recommendedName>
        <fullName evidence="11">Dynein regulatory complex protein 12</fullName>
    </recommendedName>
</protein>
<feature type="region of interest" description="Disordered" evidence="12">
    <location>
        <begin position="56"/>
        <end position="76"/>
    </location>
</feature>
<keyword evidence="5" id="KW-0282">Flagellum</keyword>
<keyword evidence="7" id="KW-0969">Cilium</keyword>
<keyword evidence="6" id="KW-0175">Coiled coil</keyword>
<keyword evidence="8" id="KW-0206">Cytoskeleton</keyword>
<feature type="region of interest" description="Disordered" evidence="12">
    <location>
        <begin position="1"/>
        <end position="26"/>
    </location>
</feature>
<proteinExistence type="inferred from homology"/>
<evidence type="ECO:0000256" key="1">
    <source>
        <dbReference type="ARBA" id="ARBA00003029"/>
    </source>
</evidence>
<comment type="function">
    <text evidence="1">Component of the nexin-dynein regulatory complex (N-DRC), a key regulator of ciliary/flagellar motility which maintains the alignment and integrity of the distal axoneme and regulates microtubule sliding in motile axonemes.</text>
</comment>
<evidence type="ECO:0000256" key="9">
    <source>
        <dbReference type="ARBA" id="ARBA00023273"/>
    </source>
</evidence>
<reference evidence="13 14" key="1">
    <citation type="submission" date="2024-10" db="EMBL/GenBank/DDBJ databases">
        <title>Updated reference genomes for cyclostephanoid diatoms.</title>
        <authorList>
            <person name="Roberts W.R."/>
            <person name="Alverson A.J."/>
        </authorList>
    </citation>
    <scope>NUCLEOTIDE SEQUENCE [LARGE SCALE GENOMIC DNA]</scope>
    <source>
        <strain evidence="13 14">AJA010-31</strain>
    </source>
</reference>
<evidence type="ECO:0000256" key="2">
    <source>
        <dbReference type="ARBA" id="ARBA00004611"/>
    </source>
</evidence>
<evidence type="ECO:0000256" key="8">
    <source>
        <dbReference type="ARBA" id="ARBA00023212"/>
    </source>
</evidence>
<sequence>MPPKKSKKKAAGEDLDPSITNPDDKIKYLESQKKTLEMQLAYKAEMTSNAIAKAESTKAELDAANEKSEEEKQTTMDVTRTMTRQYKGMQEDLLNKINERERMIAALKDELEMQNVVHAEQIEEKNRVIEEKDAEAAKQNEQMENMFKHFANLLVDARLAVQRHTKGGSCI</sequence>
<evidence type="ECO:0000256" key="5">
    <source>
        <dbReference type="ARBA" id="ARBA00022846"/>
    </source>
</evidence>
<keyword evidence="14" id="KW-1185">Reference proteome</keyword>
<organism evidence="13 14">
    <name type="scientific">Cyclotella atomus</name>
    <dbReference type="NCBI Taxonomy" id="382360"/>
    <lineage>
        <taxon>Eukaryota</taxon>
        <taxon>Sar</taxon>
        <taxon>Stramenopiles</taxon>
        <taxon>Ochrophyta</taxon>
        <taxon>Bacillariophyta</taxon>
        <taxon>Coscinodiscophyceae</taxon>
        <taxon>Thalassiosirophycidae</taxon>
        <taxon>Stephanodiscales</taxon>
        <taxon>Stephanodiscaceae</taxon>
        <taxon>Cyclotella</taxon>
    </lineage>
</organism>
<comment type="caution">
    <text evidence="13">The sequence shown here is derived from an EMBL/GenBank/DDBJ whole genome shotgun (WGS) entry which is preliminary data.</text>
</comment>
<dbReference type="PANTHER" id="PTHR28656">
    <property type="entry name" value="COILED-COIL DOMAIN-CONTAINING PROTEIN 153"/>
    <property type="match status" value="1"/>
</dbReference>
<comment type="similarity">
    <text evidence="10">Belongs to the DRC12 family.</text>
</comment>
<evidence type="ECO:0000256" key="10">
    <source>
        <dbReference type="ARBA" id="ARBA00044754"/>
    </source>
</evidence>
<name>A0ABD3P0V6_9STRA</name>
<dbReference type="PANTHER" id="PTHR28656:SF1">
    <property type="entry name" value="COILED-COIL DOMAIN-CONTAINING PROTEIN 153"/>
    <property type="match status" value="1"/>
</dbReference>
<evidence type="ECO:0000256" key="12">
    <source>
        <dbReference type="SAM" id="MobiDB-lite"/>
    </source>
</evidence>
<dbReference type="Proteomes" id="UP001530400">
    <property type="component" value="Unassembled WGS sequence"/>
</dbReference>
<gene>
    <name evidence="13" type="ORF">ACHAWO_000862</name>
</gene>
<evidence type="ECO:0000256" key="11">
    <source>
        <dbReference type="ARBA" id="ARBA00044800"/>
    </source>
</evidence>
<evidence type="ECO:0000256" key="6">
    <source>
        <dbReference type="ARBA" id="ARBA00023054"/>
    </source>
</evidence>
<comment type="subunit">
    <text evidence="3">Component of the nexin-dynein regulatory complex (N-DRC).</text>
</comment>
<evidence type="ECO:0000313" key="13">
    <source>
        <dbReference type="EMBL" id="KAL3781795.1"/>
    </source>
</evidence>
<evidence type="ECO:0000256" key="4">
    <source>
        <dbReference type="ARBA" id="ARBA00022490"/>
    </source>
</evidence>
<comment type="subcellular location">
    <subcellularLocation>
        <location evidence="2">Cytoplasm</location>
        <location evidence="2">Cytoskeleton</location>
        <location evidence="2">Flagellum axoneme</location>
    </subcellularLocation>
</comment>